<dbReference type="Proteomes" id="UP001550210">
    <property type="component" value="Unassembled WGS sequence"/>
</dbReference>
<accession>A0ABV2UUT7</accession>
<evidence type="ECO:0008006" key="4">
    <source>
        <dbReference type="Google" id="ProtNLM"/>
    </source>
</evidence>
<dbReference type="RefSeq" id="WP_355396055.1">
    <property type="nucleotide sequence ID" value="NZ_JBEGHN010000012.1"/>
</dbReference>
<sequence>MSRGAKGVIRRPLALALAVLTLAGLLALAGPAGSATAASSCAGRKVRTLTFDAGTVHVYRKGGRYVCAVLVPRKQVMGKGGLKARKGTIRIRAWAGQWVRNKQHPAGPVTVHAGRRPVCVHARVGSVRYTSGWILR</sequence>
<dbReference type="EMBL" id="JBEXPZ010000013">
    <property type="protein sequence ID" value="MET9845309.1"/>
    <property type="molecule type" value="Genomic_DNA"/>
</dbReference>
<comment type="caution">
    <text evidence="2">The sequence shown here is derived from an EMBL/GenBank/DDBJ whole genome shotgun (WGS) entry which is preliminary data.</text>
</comment>
<proteinExistence type="predicted"/>
<reference evidence="2 3" key="1">
    <citation type="submission" date="2024-06" db="EMBL/GenBank/DDBJ databases">
        <title>The Natural Products Discovery Center: Release of the First 8490 Sequenced Strains for Exploring Actinobacteria Biosynthetic Diversity.</title>
        <authorList>
            <person name="Kalkreuter E."/>
            <person name="Kautsar S.A."/>
            <person name="Yang D."/>
            <person name="Bader C.D."/>
            <person name="Teijaro C.N."/>
            <person name="Fluegel L."/>
            <person name="Davis C.M."/>
            <person name="Simpson J.R."/>
            <person name="Lauterbach L."/>
            <person name="Steele A.D."/>
            <person name="Gui C."/>
            <person name="Meng S."/>
            <person name="Li G."/>
            <person name="Viehrig K."/>
            <person name="Ye F."/>
            <person name="Su P."/>
            <person name="Kiefer A.F."/>
            <person name="Nichols A."/>
            <person name="Cepeda A.J."/>
            <person name="Yan W."/>
            <person name="Fan B."/>
            <person name="Jiang Y."/>
            <person name="Adhikari A."/>
            <person name="Zheng C.-J."/>
            <person name="Schuster L."/>
            <person name="Cowan T.M."/>
            <person name="Smanski M.J."/>
            <person name="Chevrette M.G."/>
            <person name="De Carvalho L.P.S."/>
            <person name="Shen B."/>
        </authorList>
    </citation>
    <scope>NUCLEOTIDE SEQUENCE [LARGE SCALE GENOMIC DNA]</scope>
    <source>
        <strain evidence="2 3">NPDC006434</strain>
    </source>
</reference>
<organism evidence="2 3">
    <name type="scientific">Streptomyces ossamyceticus</name>
    <dbReference type="NCBI Taxonomy" id="249581"/>
    <lineage>
        <taxon>Bacteria</taxon>
        <taxon>Bacillati</taxon>
        <taxon>Actinomycetota</taxon>
        <taxon>Actinomycetes</taxon>
        <taxon>Kitasatosporales</taxon>
        <taxon>Streptomycetaceae</taxon>
        <taxon>Streptomyces</taxon>
    </lineage>
</organism>
<gene>
    <name evidence="2" type="ORF">ABZZ21_12135</name>
</gene>
<feature type="chain" id="PRO_5047379482" description="Secreted protein" evidence="1">
    <location>
        <begin position="38"/>
        <end position="136"/>
    </location>
</feature>
<keyword evidence="1" id="KW-0732">Signal</keyword>
<keyword evidence="3" id="KW-1185">Reference proteome</keyword>
<protein>
    <recommendedName>
        <fullName evidence="4">Secreted protein</fullName>
    </recommendedName>
</protein>
<evidence type="ECO:0000313" key="2">
    <source>
        <dbReference type="EMBL" id="MET9845309.1"/>
    </source>
</evidence>
<feature type="signal peptide" evidence="1">
    <location>
        <begin position="1"/>
        <end position="37"/>
    </location>
</feature>
<evidence type="ECO:0000256" key="1">
    <source>
        <dbReference type="SAM" id="SignalP"/>
    </source>
</evidence>
<name>A0ABV2UUT7_9ACTN</name>
<evidence type="ECO:0000313" key="3">
    <source>
        <dbReference type="Proteomes" id="UP001550210"/>
    </source>
</evidence>